<evidence type="ECO:0000256" key="2">
    <source>
        <dbReference type="ARBA" id="ARBA00006143"/>
    </source>
</evidence>
<evidence type="ECO:0000256" key="5">
    <source>
        <dbReference type="ARBA" id="ARBA00023136"/>
    </source>
</evidence>
<protein>
    <submittedName>
        <fullName evidence="8">Thiol:disulfide interchange protein</fullName>
    </submittedName>
</protein>
<dbReference type="AlphaFoldDB" id="A0A2T0B207"/>
<dbReference type="Pfam" id="PF02683">
    <property type="entry name" value="DsbD_TM"/>
    <property type="match status" value="1"/>
</dbReference>
<feature type="domain" description="Cytochrome C biogenesis protein transmembrane" evidence="7">
    <location>
        <begin position="7"/>
        <end position="212"/>
    </location>
</feature>
<evidence type="ECO:0000313" key="9">
    <source>
        <dbReference type="Proteomes" id="UP000239706"/>
    </source>
</evidence>
<feature type="transmembrane region" description="Helical" evidence="6">
    <location>
        <begin position="166"/>
        <end position="187"/>
    </location>
</feature>
<dbReference type="GO" id="GO:0017004">
    <property type="term" value="P:cytochrome complex assembly"/>
    <property type="evidence" value="ECO:0007669"/>
    <property type="project" value="InterPro"/>
</dbReference>
<accession>A0A2T0B207</accession>
<keyword evidence="9" id="KW-1185">Reference proteome</keyword>
<dbReference type="RefSeq" id="WP_207655102.1">
    <property type="nucleotide sequence ID" value="NZ_PVXO01000055.1"/>
</dbReference>
<dbReference type="PANTHER" id="PTHR31272:SF4">
    <property type="entry name" value="CYTOCHROME C-TYPE BIOGENESIS PROTEIN HI_1454-RELATED"/>
    <property type="match status" value="1"/>
</dbReference>
<feature type="transmembrane region" description="Helical" evidence="6">
    <location>
        <begin position="127"/>
        <end position="154"/>
    </location>
</feature>
<evidence type="ECO:0000259" key="7">
    <source>
        <dbReference type="Pfam" id="PF02683"/>
    </source>
</evidence>
<dbReference type="InterPro" id="IPR051790">
    <property type="entry name" value="Cytochrome_c-biogenesis_DsbD"/>
</dbReference>
<evidence type="ECO:0000256" key="6">
    <source>
        <dbReference type="SAM" id="Phobius"/>
    </source>
</evidence>
<name>A0A2T0B207_9CLOT</name>
<dbReference type="Proteomes" id="UP000239706">
    <property type="component" value="Unassembled WGS sequence"/>
</dbReference>
<comment type="caution">
    <text evidence="8">The sequence shown here is derived from an EMBL/GenBank/DDBJ whole genome shotgun (WGS) entry which is preliminary data.</text>
</comment>
<feature type="transmembrane region" description="Helical" evidence="6">
    <location>
        <begin position="199"/>
        <end position="219"/>
    </location>
</feature>
<evidence type="ECO:0000256" key="4">
    <source>
        <dbReference type="ARBA" id="ARBA00022989"/>
    </source>
</evidence>
<dbReference type="PANTHER" id="PTHR31272">
    <property type="entry name" value="CYTOCHROME C-TYPE BIOGENESIS PROTEIN HI_1454-RELATED"/>
    <property type="match status" value="1"/>
</dbReference>
<gene>
    <name evidence="8" type="ORF">CLLI_21280</name>
</gene>
<evidence type="ECO:0000256" key="3">
    <source>
        <dbReference type="ARBA" id="ARBA00022692"/>
    </source>
</evidence>
<feature type="transmembrane region" description="Helical" evidence="6">
    <location>
        <begin position="51"/>
        <end position="74"/>
    </location>
</feature>
<feature type="transmembrane region" description="Helical" evidence="6">
    <location>
        <begin position="86"/>
        <end position="106"/>
    </location>
</feature>
<dbReference type="EMBL" id="PVXO01000055">
    <property type="protein sequence ID" value="PRR77918.1"/>
    <property type="molecule type" value="Genomic_DNA"/>
</dbReference>
<dbReference type="GO" id="GO:0016020">
    <property type="term" value="C:membrane"/>
    <property type="evidence" value="ECO:0007669"/>
    <property type="project" value="UniProtKB-SubCell"/>
</dbReference>
<sequence length="231" mass="25438">MDNNISLIFAFSSGLLSFLSPCVLPLVPVYLTYLTGTTVEELNKNKDKVTVIYKAIGFTIGFSIIFILMGISITSLGQLFNANRDIFRKVGGIVIIVFGIHTTGLFKIKLFYYEKRLFQFNKFKSGASALVMGMAFAIGWTPCIGPVLASILIYAGNAATFNKGVVLLFTYSLGLAIPFIFSAFLIDGVSKYIRKISKYFGVISVISGVILIIMGIMTFTDKTYILNNLFN</sequence>
<keyword evidence="5 6" id="KW-0472">Membrane</keyword>
<feature type="transmembrane region" description="Helical" evidence="6">
    <location>
        <begin position="6"/>
        <end position="31"/>
    </location>
</feature>
<comment type="subcellular location">
    <subcellularLocation>
        <location evidence="1">Membrane</location>
        <topology evidence="1">Multi-pass membrane protein</topology>
    </subcellularLocation>
</comment>
<proteinExistence type="inferred from homology"/>
<keyword evidence="3 6" id="KW-0812">Transmembrane</keyword>
<evidence type="ECO:0000313" key="8">
    <source>
        <dbReference type="EMBL" id="PRR77918.1"/>
    </source>
</evidence>
<organism evidence="8 9">
    <name type="scientific">Clostridium liquoris</name>
    <dbReference type="NCBI Taxonomy" id="1289519"/>
    <lineage>
        <taxon>Bacteria</taxon>
        <taxon>Bacillati</taxon>
        <taxon>Bacillota</taxon>
        <taxon>Clostridia</taxon>
        <taxon>Eubacteriales</taxon>
        <taxon>Clostridiaceae</taxon>
        <taxon>Clostridium</taxon>
    </lineage>
</organism>
<dbReference type="InterPro" id="IPR003834">
    <property type="entry name" value="Cyt_c_assmbl_TM_dom"/>
</dbReference>
<comment type="similarity">
    <text evidence="2">Belongs to the DsbD family.</text>
</comment>
<keyword evidence="4 6" id="KW-1133">Transmembrane helix</keyword>
<reference evidence="8 9" key="1">
    <citation type="submission" date="2018-03" db="EMBL/GenBank/DDBJ databases">
        <title>Genome sequence of Clostridium liquoris DSM 100320.</title>
        <authorList>
            <person name="Poehlein A."/>
            <person name="Daniel R."/>
        </authorList>
    </citation>
    <scope>NUCLEOTIDE SEQUENCE [LARGE SCALE GENOMIC DNA]</scope>
    <source>
        <strain evidence="8 9">DSM 100320</strain>
    </source>
</reference>
<evidence type="ECO:0000256" key="1">
    <source>
        <dbReference type="ARBA" id="ARBA00004141"/>
    </source>
</evidence>